<proteinExistence type="predicted"/>
<dbReference type="Gene3D" id="3.40.50.1110">
    <property type="entry name" value="SGNH hydrolase"/>
    <property type="match status" value="1"/>
</dbReference>
<evidence type="ECO:0000313" key="3">
    <source>
        <dbReference type="Proteomes" id="UP001597418"/>
    </source>
</evidence>
<evidence type="ECO:0000313" key="2">
    <source>
        <dbReference type="EMBL" id="MFD2742998.1"/>
    </source>
</evidence>
<comment type="caution">
    <text evidence="2">The sequence shown here is derived from an EMBL/GenBank/DDBJ whole genome shotgun (WGS) entry which is preliminary data.</text>
</comment>
<name>A0ABW5UAN8_9SPHI</name>
<keyword evidence="3" id="KW-1185">Reference proteome</keyword>
<dbReference type="EMBL" id="JBHUMB010000006">
    <property type="protein sequence ID" value="MFD2742998.1"/>
    <property type="molecule type" value="Genomic_DNA"/>
</dbReference>
<dbReference type="Gene3D" id="2.60.40.1080">
    <property type="match status" value="1"/>
</dbReference>
<organism evidence="2 3">
    <name type="scientific">Sphingobacterium populi</name>
    <dbReference type="NCBI Taxonomy" id="1812824"/>
    <lineage>
        <taxon>Bacteria</taxon>
        <taxon>Pseudomonadati</taxon>
        <taxon>Bacteroidota</taxon>
        <taxon>Sphingobacteriia</taxon>
        <taxon>Sphingobacteriales</taxon>
        <taxon>Sphingobacteriaceae</taxon>
        <taxon>Sphingobacterium</taxon>
    </lineage>
</organism>
<protein>
    <submittedName>
        <fullName evidence="2">DUF4886 domain-containing protein</fullName>
    </submittedName>
</protein>
<dbReference type="InterPro" id="IPR036514">
    <property type="entry name" value="SGNH_hydro_sf"/>
</dbReference>
<reference evidence="3" key="1">
    <citation type="journal article" date="2019" name="Int. J. Syst. Evol. Microbiol.">
        <title>The Global Catalogue of Microorganisms (GCM) 10K type strain sequencing project: providing services to taxonomists for standard genome sequencing and annotation.</title>
        <authorList>
            <consortium name="The Broad Institute Genomics Platform"/>
            <consortium name="The Broad Institute Genome Sequencing Center for Infectious Disease"/>
            <person name="Wu L."/>
            <person name="Ma J."/>
        </authorList>
    </citation>
    <scope>NUCLEOTIDE SEQUENCE [LARGE SCALE GENOMIC DNA]</scope>
    <source>
        <strain evidence="3">KCTC 42247</strain>
    </source>
</reference>
<sequence>MSVISFLRFFFFFVILSCVSCRKDNVDFPEDLTVELNRTQVSLGRQDTLKLYVRNISQKVKKDSVFWKLDNRAVLTVLAIKGDTVLLKPKAAGQAKISVGIPSLGFESQCIINVHQEDLIRILAIGNSFSEDALEQNLYQLASANEKKIIVANAFYTGADFNFHVHSAQNDIRSYSYRKISASGQRTVTEGMSLKEIIVDDYWDYISFQQRSDDSGIYETFVNGLPKLVDFVNMRNDRSTTKYILHQTWSYSDGSPHLAFNRYKNNSLVMYEAIAGAYMRTQAELLPNAIVVPSGTSIQNYRQNIQSSILTRDTQHLNALGRYIAAATWYYTLFDKGHSTSLAKLYRPSTISQNVANNAEKAVRRAIDFPFSLKEF</sequence>
<evidence type="ECO:0000259" key="1">
    <source>
        <dbReference type="Pfam" id="PF16227"/>
    </source>
</evidence>
<accession>A0ABW5UAN8</accession>
<gene>
    <name evidence="2" type="ORF">ACFSQ6_06270</name>
</gene>
<feature type="domain" description="DUF4886" evidence="1">
    <location>
        <begin position="121"/>
        <end position="363"/>
    </location>
</feature>
<dbReference type="Pfam" id="PF16227">
    <property type="entry name" value="DUF4886"/>
    <property type="match status" value="1"/>
</dbReference>
<dbReference type="Proteomes" id="UP001597418">
    <property type="component" value="Unassembled WGS sequence"/>
</dbReference>
<dbReference type="InterPro" id="IPR032616">
    <property type="entry name" value="DUF4886"/>
</dbReference>